<dbReference type="Gene3D" id="3.40.630.30">
    <property type="match status" value="1"/>
</dbReference>
<proteinExistence type="predicted"/>
<evidence type="ECO:0000313" key="3">
    <source>
        <dbReference type="Proteomes" id="UP000306740"/>
    </source>
</evidence>
<protein>
    <submittedName>
        <fullName evidence="2">Uncharacterized protein</fullName>
    </submittedName>
</protein>
<sequence length="93" mass="10256">MIPSRAYGLDAAAIVAGQWWVLRDDGVVNATVRILEDDPEVWDDLVAPASGDALYVHGLMVRRLHRGRGFVERGERTVAGPWGTLVRFEKALA</sequence>
<reference evidence="2 3" key="1">
    <citation type="submission" date="2019-05" db="EMBL/GenBank/DDBJ databases">
        <title>Mumia sp. nov., isolated from the intestinal contents of plateau pika (Ochotona curzoniae) in the Qinghai-Tibet plateau of China.</title>
        <authorList>
            <person name="Tian Z."/>
        </authorList>
    </citation>
    <scope>NUCLEOTIDE SEQUENCE [LARGE SCALE GENOMIC DNA]</scope>
    <source>
        <strain evidence="3">527</strain>
        <strain evidence="2">Z527</strain>
    </source>
</reference>
<dbReference type="RefSeq" id="WP_139105849.1">
    <property type="nucleotide sequence ID" value="NZ_VDFR01000048.1"/>
</dbReference>
<gene>
    <name evidence="2" type="ORF">FHE65_11080</name>
    <name evidence="1" type="ORF">FHE65_12595</name>
</gene>
<accession>A0A5C4MMX6</accession>
<name>A0A5C4MMX6_9ACTN</name>
<dbReference type="InterPro" id="IPR016181">
    <property type="entry name" value="Acyl_CoA_acyltransferase"/>
</dbReference>
<dbReference type="Proteomes" id="UP000306740">
    <property type="component" value="Unassembled WGS sequence"/>
</dbReference>
<dbReference type="OrthoDB" id="4095657at2"/>
<comment type="caution">
    <text evidence="2">The sequence shown here is derived from an EMBL/GenBank/DDBJ whole genome shotgun (WGS) entry which is preliminary data.</text>
</comment>
<dbReference type="EMBL" id="VDFR01000048">
    <property type="protein sequence ID" value="TNC47150.1"/>
    <property type="molecule type" value="Genomic_DNA"/>
</dbReference>
<dbReference type="EMBL" id="VDFR01000056">
    <property type="protein sequence ID" value="TNC46466.1"/>
    <property type="molecule type" value="Genomic_DNA"/>
</dbReference>
<dbReference type="SUPFAM" id="SSF55729">
    <property type="entry name" value="Acyl-CoA N-acyltransferases (Nat)"/>
    <property type="match status" value="1"/>
</dbReference>
<evidence type="ECO:0000313" key="2">
    <source>
        <dbReference type="EMBL" id="TNC47150.1"/>
    </source>
</evidence>
<organism evidence="2 3">
    <name type="scientific">Mumia zhuanghuii</name>
    <dbReference type="NCBI Taxonomy" id="2585211"/>
    <lineage>
        <taxon>Bacteria</taxon>
        <taxon>Bacillati</taxon>
        <taxon>Actinomycetota</taxon>
        <taxon>Actinomycetes</taxon>
        <taxon>Propionibacteriales</taxon>
        <taxon>Nocardioidaceae</taxon>
        <taxon>Mumia</taxon>
    </lineage>
</organism>
<evidence type="ECO:0000313" key="1">
    <source>
        <dbReference type="EMBL" id="TNC46466.1"/>
    </source>
</evidence>
<dbReference type="AlphaFoldDB" id="A0A5C4MMX6"/>